<feature type="domain" description="Glycosyltransferase 2-like" evidence="4">
    <location>
        <begin position="46"/>
        <end position="146"/>
    </location>
</feature>
<sequence>MNISVVIPTYKRPGLAENLKQQILLYFPNCEVLIIDQSDSSEPNTSRAKNEGMKKSTGEIVIFFDDDVEITKETISAHVREYENPNVVGVSGRVINDGESVPSSSDVVTGETNNYLTKFNKSFWSTRKQTVEFVYGCNMSFRRKVLLAVSGFDEKWPTPLSAFEEIDLSFRVGKLGLISFSPSALVYHHRAVSGGTRLDQKSRNDQYYLSYGRLVSKHVTFPFSLVSFAVIVVRIMKESPSSISYFLTGLMML</sequence>
<reference evidence="5 6" key="1">
    <citation type="journal article" date="2015" name="Nature">
        <title>rRNA introns, odd ribosomes, and small enigmatic genomes across a large radiation of phyla.</title>
        <authorList>
            <person name="Brown C.T."/>
            <person name="Hug L.A."/>
            <person name="Thomas B.C."/>
            <person name="Sharon I."/>
            <person name="Castelle C.J."/>
            <person name="Singh A."/>
            <person name="Wilkins M.J."/>
            <person name="Williams K.H."/>
            <person name="Banfield J.F."/>
        </authorList>
    </citation>
    <scope>NUCLEOTIDE SEQUENCE [LARGE SCALE GENOMIC DNA]</scope>
</reference>
<evidence type="ECO:0000259" key="4">
    <source>
        <dbReference type="Pfam" id="PF00535"/>
    </source>
</evidence>
<protein>
    <submittedName>
        <fullName evidence="5">Glycosyl transferase, family 2</fullName>
    </submittedName>
</protein>
<dbReference type="EMBL" id="LCMI01000001">
    <property type="protein sequence ID" value="KKU33828.1"/>
    <property type="molecule type" value="Genomic_DNA"/>
</dbReference>
<name>A0A0G1RV26_9BACT</name>
<dbReference type="PANTHER" id="PTHR43179:SF12">
    <property type="entry name" value="GALACTOFURANOSYLTRANSFERASE GLFT2"/>
    <property type="match status" value="1"/>
</dbReference>
<evidence type="ECO:0000256" key="2">
    <source>
        <dbReference type="ARBA" id="ARBA00022676"/>
    </source>
</evidence>
<dbReference type="PANTHER" id="PTHR43179">
    <property type="entry name" value="RHAMNOSYLTRANSFERASE WBBL"/>
    <property type="match status" value="1"/>
</dbReference>
<proteinExistence type="inferred from homology"/>
<gene>
    <name evidence="5" type="ORF">UX47_C0001G0111</name>
</gene>
<dbReference type="Pfam" id="PF00535">
    <property type="entry name" value="Glycos_transf_2"/>
    <property type="match status" value="1"/>
</dbReference>
<organism evidence="5 6">
    <name type="scientific">Candidatus Collierbacteria bacterium GW2011_GWA2_46_26</name>
    <dbReference type="NCBI Taxonomy" id="1618381"/>
    <lineage>
        <taxon>Bacteria</taxon>
        <taxon>Candidatus Collieribacteriota</taxon>
    </lineage>
</organism>
<evidence type="ECO:0000256" key="1">
    <source>
        <dbReference type="ARBA" id="ARBA00006739"/>
    </source>
</evidence>
<dbReference type="GO" id="GO:0016757">
    <property type="term" value="F:glycosyltransferase activity"/>
    <property type="evidence" value="ECO:0007669"/>
    <property type="project" value="UniProtKB-KW"/>
</dbReference>
<dbReference type="SUPFAM" id="SSF53448">
    <property type="entry name" value="Nucleotide-diphospho-sugar transferases"/>
    <property type="match status" value="1"/>
</dbReference>
<evidence type="ECO:0000256" key="3">
    <source>
        <dbReference type="ARBA" id="ARBA00022679"/>
    </source>
</evidence>
<evidence type="ECO:0000313" key="5">
    <source>
        <dbReference type="EMBL" id="KKU33828.1"/>
    </source>
</evidence>
<keyword evidence="2" id="KW-0328">Glycosyltransferase</keyword>
<dbReference type="AlphaFoldDB" id="A0A0G1RV26"/>
<dbReference type="InterPro" id="IPR001173">
    <property type="entry name" value="Glyco_trans_2-like"/>
</dbReference>
<comment type="similarity">
    <text evidence="1">Belongs to the glycosyltransferase 2 family.</text>
</comment>
<dbReference type="Gene3D" id="3.90.550.10">
    <property type="entry name" value="Spore Coat Polysaccharide Biosynthesis Protein SpsA, Chain A"/>
    <property type="match status" value="1"/>
</dbReference>
<dbReference type="InterPro" id="IPR029044">
    <property type="entry name" value="Nucleotide-diphossugar_trans"/>
</dbReference>
<dbReference type="Proteomes" id="UP000034794">
    <property type="component" value="Unassembled WGS sequence"/>
</dbReference>
<accession>A0A0G1RV26</accession>
<keyword evidence="3 5" id="KW-0808">Transferase</keyword>
<comment type="caution">
    <text evidence="5">The sequence shown here is derived from an EMBL/GenBank/DDBJ whole genome shotgun (WGS) entry which is preliminary data.</text>
</comment>
<evidence type="ECO:0000313" key="6">
    <source>
        <dbReference type="Proteomes" id="UP000034794"/>
    </source>
</evidence>